<dbReference type="EMBL" id="JABCKI010006168">
    <property type="protein sequence ID" value="KAG5635144.1"/>
    <property type="molecule type" value="Genomic_DNA"/>
</dbReference>
<keyword evidence="2" id="KW-1185">Reference proteome</keyword>
<reference evidence="1" key="1">
    <citation type="submission" date="2021-02" db="EMBL/GenBank/DDBJ databases">
        <authorList>
            <person name="Nieuwenhuis M."/>
            <person name="Van De Peppel L.J.J."/>
        </authorList>
    </citation>
    <scope>NUCLEOTIDE SEQUENCE</scope>
    <source>
        <strain evidence="1">D49</strain>
    </source>
</reference>
<dbReference type="OrthoDB" id="2588098at2759"/>
<reference evidence="1" key="2">
    <citation type="submission" date="2021-10" db="EMBL/GenBank/DDBJ databases">
        <title>Phylogenomics reveals ancestral predisposition of the termite-cultivated fungus Termitomyces towards a domesticated lifestyle.</title>
        <authorList>
            <person name="Auxier B."/>
            <person name="Grum-Grzhimaylo A."/>
            <person name="Cardenas M.E."/>
            <person name="Lodge J.D."/>
            <person name="Laessoe T."/>
            <person name="Pedersen O."/>
            <person name="Smith M.E."/>
            <person name="Kuyper T.W."/>
            <person name="Franco-Molano E.A."/>
            <person name="Baroni T.J."/>
            <person name="Aanen D.K."/>
        </authorList>
    </citation>
    <scope>NUCLEOTIDE SEQUENCE</scope>
    <source>
        <strain evidence="1">D49</strain>
    </source>
</reference>
<organism evidence="1 2">
    <name type="scientific">Sphagnurus paluster</name>
    <dbReference type="NCBI Taxonomy" id="117069"/>
    <lineage>
        <taxon>Eukaryota</taxon>
        <taxon>Fungi</taxon>
        <taxon>Dikarya</taxon>
        <taxon>Basidiomycota</taxon>
        <taxon>Agaricomycotina</taxon>
        <taxon>Agaricomycetes</taxon>
        <taxon>Agaricomycetidae</taxon>
        <taxon>Agaricales</taxon>
        <taxon>Tricholomatineae</taxon>
        <taxon>Lyophyllaceae</taxon>
        <taxon>Sphagnurus</taxon>
    </lineage>
</organism>
<gene>
    <name evidence="1" type="ORF">H0H81_012295</name>
</gene>
<protein>
    <recommendedName>
        <fullName evidence="3">F-box domain-containing protein</fullName>
    </recommendedName>
</protein>
<evidence type="ECO:0008006" key="3">
    <source>
        <dbReference type="Google" id="ProtNLM"/>
    </source>
</evidence>
<evidence type="ECO:0000313" key="2">
    <source>
        <dbReference type="Proteomes" id="UP000717328"/>
    </source>
</evidence>
<dbReference type="Proteomes" id="UP000717328">
    <property type="component" value="Unassembled WGS sequence"/>
</dbReference>
<accession>A0A9P7K3H1</accession>
<proteinExistence type="predicted"/>
<evidence type="ECO:0000313" key="1">
    <source>
        <dbReference type="EMBL" id="KAG5635144.1"/>
    </source>
</evidence>
<name>A0A9P7K3H1_9AGAR</name>
<dbReference type="AlphaFoldDB" id="A0A9P7K3H1"/>
<comment type="caution">
    <text evidence="1">The sequence shown here is derived from an EMBL/GenBank/DDBJ whole genome shotgun (WGS) entry which is preliminary data.</text>
</comment>
<sequence>MVGKFGECFWTMHHSRIEDALWSPTSKRVSTKAYSELREKKPSYHSRFRIRYPEENAANHTGKTFCGLSNEVIDLVYEQAESLEDVIRLAVTCQRCYEISRRHLEWWVQQLLVVSWAGDRLICLGDYAEMDDLPPGMLTDEEREYLLGSCATRDPQKKLKTLQLRHPDSALRQMRIRDSNQRRYRDWENYLRLFVPREGLTGYRDGEALTNLVTTIDRLTLYTRDLGWYPTHVMRNLTTKEYVRGDAIESVRNDPDVPRGLKYLSFNHILAARFTWSSDPSLAMRYEGSLHRGVWAGHRFDVVEIGSVFNGQESLEGWKDVSEEVIGEVRDIARVNL</sequence>